<dbReference type="PIRSF" id="PIRSF000770">
    <property type="entry name" value="RNA_pol_sigma-SigE/K"/>
    <property type="match status" value="1"/>
</dbReference>
<dbReference type="NCBIfam" id="TIGR02479">
    <property type="entry name" value="FliA_WhiG"/>
    <property type="match status" value="1"/>
</dbReference>
<evidence type="ECO:0000313" key="7">
    <source>
        <dbReference type="Proteomes" id="UP000019140"/>
    </source>
</evidence>
<evidence type="ECO:0000256" key="1">
    <source>
        <dbReference type="ARBA" id="ARBA00023015"/>
    </source>
</evidence>
<evidence type="ECO:0000256" key="2">
    <source>
        <dbReference type="ARBA" id="ARBA00023082"/>
    </source>
</evidence>
<dbReference type="GO" id="GO:0003899">
    <property type="term" value="F:DNA-directed RNA polymerase activity"/>
    <property type="evidence" value="ECO:0007669"/>
    <property type="project" value="InterPro"/>
</dbReference>
<gene>
    <name evidence="6" type="ORF">ETSY2_41165</name>
</gene>
<dbReference type="InterPro" id="IPR012845">
    <property type="entry name" value="RNA_pol_sigma_FliA_WhiG"/>
</dbReference>
<dbReference type="Proteomes" id="UP000019140">
    <property type="component" value="Unassembled WGS sequence"/>
</dbReference>
<dbReference type="InterPro" id="IPR013325">
    <property type="entry name" value="RNA_pol_sigma_r2"/>
</dbReference>
<dbReference type="Pfam" id="PF04542">
    <property type="entry name" value="Sigma70_r2"/>
    <property type="match status" value="1"/>
</dbReference>
<feature type="domain" description="RNA polymerase sigma-70" evidence="5">
    <location>
        <begin position="217"/>
        <end position="243"/>
    </location>
</feature>
<dbReference type="GO" id="GO:0016987">
    <property type="term" value="F:sigma factor activity"/>
    <property type="evidence" value="ECO:0007669"/>
    <property type="project" value="UniProtKB-KW"/>
</dbReference>
<dbReference type="PATRIC" id="fig|1429439.4.peg.6921"/>
<dbReference type="Pfam" id="PF04539">
    <property type="entry name" value="Sigma70_r3"/>
    <property type="match status" value="1"/>
</dbReference>
<dbReference type="CDD" id="cd06171">
    <property type="entry name" value="Sigma70_r4"/>
    <property type="match status" value="1"/>
</dbReference>
<name>W4LMY7_9BACT</name>
<dbReference type="PANTHER" id="PTHR30385:SF7">
    <property type="entry name" value="RNA POLYMERASE SIGMA FACTOR FLIA"/>
    <property type="match status" value="1"/>
</dbReference>
<dbReference type="InterPro" id="IPR014284">
    <property type="entry name" value="RNA_pol_sigma-70_dom"/>
</dbReference>
<dbReference type="SUPFAM" id="SSF88946">
    <property type="entry name" value="Sigma2 domain of RNA polymerase sigma factors"/>
    <property type="match status" value="1"/>
</dbReference>
<dbReference type="EMBL" id="AZHX01001853">
    <property type="protein sequence ID" value="ETW99312.1"/>
    <property type="molecule type" value="Genomic_DNA"/>
</dbReference>
<dbReference type="SUPFAM" id="SSF88659">
    <property type="entry name" value="Sigma3 and sigma4 domains of RNA polymerase sigma factors"/>
    <property type="match status" value="2"/>
</dbReference>
<protein>
    <recommendedName>
        <fullName evidence="5">RNA polymerase sigma-70 domain-containing protein</fullName>
    </recommendedName>
</protein>
<dbReference type="NCBIfam" id="TIGR02937">
    <property type="entry name" value="sigma70-ECF"/>
    <property type="match status" value="1"/>
</dbReference>
<dbReference type="Pfam" id="PF04545">
    <property type="entry name" value="Sigma70_r4"/>
    <property type="match status" value="1"/>
</dbReference>
<dbReference type="InterPro" id="IPR007624">
    <property type="entry name" value="RNA_pol_sigma70_r3"/>
</dbReference>
<sequence length="253" mass="29182">MSHSPSAFIKEAKRITHREKEHLILEYAPTIKYIAQRIAARLPPHISIEDLINAGVIGLIDAIEKYDPTRDNTFKTYAEFRIRGAMLDELRGLDWVPRSVRQKESALERAYEELERRLGRSATDEEVAEKLEISLHDFYEWLNQVKGVSLLSLETLGMRATDGEAINLLEILPSDDTKGPAFVFQTHRLKEIVARAIDDLPYQEKIVISLYYYEELTMKEIGKVLEITESQVSQIHAKAILHLRTKLKILREE</sequence>
<dbReference type="InterPro" id="IPR007627">
    <property type="entry name" value="RNA_pol_sigma70_r2"/>
</dbReference>
<evidence type="ECO:0000256" key="4">
    <source>
        <dbReference type="ARBA" id="ARBA00023163"/>
    </source>
</evidence>
<dbReference type="InterPro" id="IPR013324">
    <property type="entry name" value="RNA_pol_sigma_r3/r4-like"/>
</dbReference>
<dbReference type="PRINTS" id="PR00046">
    <property type="entry name" value="SIGMA70FCT"/>
</dbReference>
<reference evidence="6 7" key="1">
    <citation type="journal article" date="2014" name="Nature">
        <title>An environmental bacterial taxon with a large and distinct metabolic repertoire.</title>
        <authorList>
            <person name="Wilson M.C."/>
            <person name="Mori T."/>
            <person name="Ruckert C."/>
            <person name="Uria A.R."/>
            <person name="Helf M.J."/>
            <person name="Takada K."/>
            <person name="Gernert C."/>
            <person name="Steffens U.A."/>
            <person name="Heycke N."/>
            <person name="Schmitt S."/>
            <person name="Rinke C."/>
            <person name="Helfrich E.J."/>
            <person name="Brachmann A.O."/>
            <person name="Gurgui C."/>
            <person name="Wakimoto T."/>
            <person name="Kracht M."/>
            <person name="Crusemann M."/>
            <person name="Hentschel U."/>
            <person name="Abe I."/>
            <person name="Matsunaga S."/>
            <person name="Kalinowski J."/>
            <person name="Takeyama H."/>
            <person name="Piel J."/>
        </authorList>
    </citation>
    <scope>NUCLEOTIDE SEQUENCE [LARGE SCALE GENOMIC DNA]</scope>
    <source>
        <strain evidence="7">TSY2</strain>
    </source>
</reference>
<dbReference type="AlphaFoldDB" id="W4LMY7"/>
<accession>W4LMY7</accession>
<evidence type="ECO:0000259" key="5">
    <source>
        <dbReference type="PROSITE" id="PS00716"/>
    </source>
</evidence>
<dbReference type="GO" id="GO:0006352">
    <property type="term" value="P:DNA-templated transcription initiation"/>
    <property type="evidence" value="ECO:0007669"/>
    <property type="project" value="InterPro"/>
</dbReference>
<dbReference type="Gene3D" id="1.10.1740.10">
    <property type="match status" value="1"/>
</dbReference>
<keyword evidence="7" id="KW-1185">Reference proteome</keyword>
<keyword evidence="1" id="KW-0805">Transcription regulation</keyword>
<dbReference type="HOGENOM" id="CLU_014793_8_1_7"/>
<dbReference type="InterPro" id="IPR000943">
    <property type="entry name" value="RNA_pol_sigma70"/>
</dbReference>
<dbReference type="PROSITE" id="PS00716">
    <property type="entry name" value="SIGMA70_2"/>
    <property type="match status" value="1"/>
</dbReference>
<evidence type="ECO:0000313" key="6">
    <source>
        <dbReference type="EMBL" id="ETW99312.1"/>
    </source>
</evidence>
<keyword evidence="2" id="KW-0731">Sigma factor</keyword>
<evidence type="ECO:0000256" key="3">
    <source>
        <dbReference type="ARBA" id="ARBA00023125"/>
    </source>
</evidence>
<dbReference type="NCBIfam" id="NF005413">
    <property type="entry name" value="PRK06986.1"/>
    <property type="match status" value="1"/>
</dbReference>
<organism evidence="6 7">
    <name type="scientific">Candidatus Entotheonella gemina</name>
    <dbReference type="NCBI Taxonomy" id="1429439"/>
    <lineage>
        <taxon>Bacteria</taxon>
        <taxon>Pseudomonadati</taxon>
        <taxon>Nitrospinota/Tectimicrobiota group</taxon>
        <taxon>Candidatus Tectimicrobiota</taxon>
        <taxon>Candidatus Entotheonellia</taxon>
        <taxon>Candidatus Entotheonellales</taxon>
        <taxon>Candidatus Entotheonellaceae</taxon>
        <taxon>Candidatus Entotheonella</taxon>
    </lineage>
</organism>
<keyword evidence="4" id="KW-0804">Transcription</keyword>
<dbReference type="GO" id="GO:0003677">
    <property type="term" value="F:DNA binding"/>
    <property type="evidence" value="ECO:0007669"/>
    <property type="project" value="UniProtKB-KW"/>
</dbReference>
<dbReference type="Gene3D" id="1.20.140.160">
    <property type="match status" value="1"/>
</dbReference>
<proteinExistence type="predicted"/>
<comment type="caution">
    <text evidence="6">The sequence shown here is derived from an EMBL/GenBank/DDBJ whole genome shotgun (WGS) entry which is preliminary data.</text>
</comment>
<dbReference type="InterPro" id="IPR007630">
    <property type="entry name" value="RNA_pol_sigma70_r4"/>
</dbReference>
<keyword evidence="3" id="KW-0238">DNA-binding</keyword>
<dbReference type="PANTHER" id="PTHR30385">
    <property type="entry name" value="SIGMA FACTOR F FLAGELLAR"/>
    <property type="match status" value="1"/>
</dbReference>